<comment type="caution">
    <text evidence="1">The sequence shown here is derived from an EMBL/GenBank/DDBJ whole genome shotgun (WGS) entry which is preliminary data.</text>
</comment>
<organism evidence="1 2">
    <name type="scientific">Trifolium pratense</name>
    <name type="common">Red clover</name>
    <dbReference type="NCBI Taxonomy" id="57577"/>
    <lineage>
        <taxon>Eukaryota</taxon>
        <taxon>Viridiplantae</taxon>
        <taxon>Streptophyta</taxon>
        <taxon>Embryophyta</taxon>
        <taxon>Tracheophyta</taxon>
        <taxon>Spermatophyta</taxon>
        <taxon>Magnoliopsida</taxon>
        <taxon>eudicotyledons</taxon>
        <taxon>Gunneridae</taxon>
        <taxon>Pentapetalae</taxon>
        <taxon>rosids</taxon>
        <taxon>fabids</taxon>
        <taxon>Fabales</taxon>
        <taxon>Fabaceae</taxon>
        <taxon>Papilionoideae</taxon>
        <taxon>50 kb inversion clade</taxon>
        <taxon>NPAAA clade</taxon>
        <taxon>Hologalegina</taxon>
        <taxon>IRL clade</taxon>
        <taxon>Trifolieae</taxon>
        <taxon>Trifolium</taxon>
    </lineage>
</organism>
<evidence type="ECO:0000313" key="2">
    <source>
        <dbReference type="Proteomes" id="UP001177021"/>
    </source>
</evidence>
<reference evidence="1" key="1">
    <citation type="submission" date="2023-10" db="EMBL/GenBank/DDBJ databases">
        <authorList>
            <person name="Rodriguez Cubillos JULIANA M."/>
            <person name="De Vega J."/>
        </authorList>
    </citation>
    <scope>NUCLEOTIDE SEQUENCE</scope>
</reference>
<keyword evidence="2" id="KW-1185">Reference proteome</keyword>
<accession>A0ACB0L8C0</accession>
<proteinExistence type="predicted"/>
<dbReference type="Proteomes" id="UP001177021">
    <property type="component" value="Unassembled WGS sequence"/>
</dbReference>
<sequence length="468" mass="51782">MKGEEEMMKKTTTTTTTTTTTLGAPNDVPAVERSDGNGNSADDGVEGDKDCSFTEKENTQLKKVGNEETQVEDSEEDESDEEQQENGVDDPELEQKIPSLDDGFYEVEVIRRKRIRKGKLEYFVKWLGWDESANTWEPPENLVGVPDVIEAFEESFNSGKQRKRKRKEVVHSAPLKKRVERSATPYSLRCLKTTKNNSQEAQNNSQSAPLEEKPIIPAIPDIPAFPQTVLFADEVESDGDGSNLKRTDYADGSRSENVPQEVPLNNEEKEYDPKLSELKAATTNGNGVDNLAIPFQEAMVSPENTQMNDLPNAVGTEPITENNVVGTEQVKNGPSRSANRRRKSLSVKRFMKDSSASKLDDTQIPNSAPVGTAEPAKTGVTDNVVAPSSHTMPEPVKPACDIVKIIKPVDFKAAVAGPVQDVLVTFEALRSDGSEVTVDNKYLKTYHPILLIDYYEQHLRYTPKPKPA</sequence>
<evidence type="ECO:0000313" key="1">
    <source>
        <dbReference type="EMBL" id="CAJ2664812.1"/>
    </source>
</evidence>
<name>A0ACB0L8C0_TRIPR</name>
<protein>
    <submittedName>
        <fullName evidence="1">Uncharacterized protein</fullName>
    </submittedName>
</protein>
<dbReference type="EMBL" id="CASHSV030000409">
    <property type="protein sequence ID" value="CAJ2664812.1"/>
    <property type="molecule type" value="Genomic_DNA"/>
</dbReference>
<gene>
    <name evidence="1" type="ORF">MILVUS5_LOCUS29932</name>
</gene>